<accession>A0AAE6WV04</accession>
<dbReference type="NCBIfam" id="NF038216">
    <property type="entry name" value="ABZJ_00895_fam"/>
    <property type="match status" value="1"/>
</dbReference>
<sequence length="146" mass="15760">MMIKKYFGYFTIVYLVAILIVAGLNMFIDLPGSSTAIPALFGAGAAAAIKFVQDQQRLPSAIEKKQLIWGCLGISVLIGLILSLSILGIAEQREIILGILESLSFGIWISVLLLGLAIQYVVLALCFGWMSKSALKGLEAKKQAKE</sequence>
<feature type="transmembrane region" description="Helical" evidence="1">
    <location>
        <begin position="67"/>
        <end position="90"/>
    </location>
</feature>
<dbReference type="AlphaFoldDB" id="A0AAE6WV04"/>
<evidence type="ECO:0000313" key="3">
    <source>
        <dbReference type="Proteomes" id="UP000503505"/>
    </source>
</evidence>
<dbReference type="Proteomes" id="UP000503505">
    <property type="component" value="Chromosome"/>
</dbReference>
<protein>
    <submittedName>
        <fullName evidence="2">Uncharacterized protein</fullName>
    </submittedName>
</protein>
<feature type="transmembrane region" description="Helical" evidence="1">
    <location>
        <begin position="105"/>
        <end position="129"/>
    </location>
</feature>
<feature type="transmembrane region" description="Helical" evidence="1">
    <location>
        <begin position="7"/>
        <end position="28"/>
    </location>
</feature>
<name>A0AAE6WV04_9GAMM</name>
<keyword evidence="1" id="KW-0812">Transmembrane</keyword>
<dbReference type="InterPro" id="IPR047730">
    <property type="entry name" value="ABZJ_00895-like"/>
</dbReference>
<dbReference type="RefSeq" id="WP_163165298.1">
    <property type="nucleotide sequence ID" value="NZ_CP044463.1"/>
</dbReference>
<proteinExistence type="predicted"/>
<keyword evidence="1" id="KW-0472">Membrane</keyword>
<feature type="transmembrane region" description="Helical" evidence="1">
    <location>
        <begin position="34"/>
        <end position="52"/>
    </location>
</feature>
<keyword evidence="1" id="KW-1133">Transmembrane helix</keyword>
<evidence type="ECO:0000256" key="1">
    <source>
        <dbReference type="SAM" id="Phobius"/>
    </source>
</evidence>
<dbReference type="EMBL" id="CP044463">
    <property type="protein sequence ID" value="QIC66591.1"/>
    <property type="molecule type" value="Genomic_DNA"/>
</dbReference>
<organism evidence="2 3">
    <name type="scientific">Acinetobacter schindleri</name>
    <dbReference type="NCBI Taxonomy" id="108981"/>
    <lineage>
        <taxon>Bacteria</taxon>
        <taxon>Pseudomonadati</taxon>
        <taxon>Pseudomonadota</taxon>
        <taxon>Gammaproteobacteria</taxon>
        <taxon>Moraxellales</taxon>
        <taxon>Moraxellaceae</taxon>
        <taxon>Acinetobacter</taxon>
    </lineage>
</organism>
<gene>
    <name evidence="2" type="ORF">FSC10_04095</name>
</gene>
<dbReference type="GeneID" id="58162462"/>
<reference evidence="2 3" key="1">
    <citation type="submission" date="2019-09" db="EMBL/GenBank/DDBJ databases">
        <title>Non-baumannii Acinetobacter spp. carrying blaNDM-1 isolated in China.</title>
        <authorList>
            <person name="Cui C."/>
            <person name="Chen C."/>
            <person name="Sun J."/>
            <person name="Liu Y."/>
        </authorList>
    </citation>
    <scope>NUCLEOTIDE SEQUENCE [LARGE SCALE GENOMIC DNA]</scope>
    <source>
        <strain evidence="2 3">HZE23-1</strain>
    </source>
</reference>
<evidence type="ECO:0000313" key="2">
    <source>
        <dbReference type="EMBL" id="QIC66591.1"/>
    </source>
</evidence>